<dbReference type="PANTHER" id="PTHR44051">
    <property type="entry name" value="GLUTATHIONE S-TRANSFERASE-RELATED"/>
    <property type="match status" value="1"/>
</dbReference>
<dbReference type="GO" id="GO:0016740">
    <property type="term" value="F:transferase activity"/>
    <property type="evidence" value="ECO:0007669"/>
    <property type="project" value="UniProtKB-KW"/>
</dbReference>
<organism evidence="2 3">
    <name type="scientific">Cytospora paraplurivora</name>
    <dbReference type="NCBI Taxonomy" id="2898453"/>
    <lineage>
        <taxon>Eukaryota</taxon>
        <taxon>Fungi</taxon>
        <taxon>Dikarya</taxon>
        <taxon>Ascomycota</taxon>
        <taxon>Pezizomycotina</taxon>
        <taxon>Sordariomycetes</taxon>
        <taxon>Sordariomycetidae</taxon>
        <taxon>Diaporthales</taxon>
        <taxon>Cytosporaceae</taxon>
        <taxon>Cytospora</taxon>
    </lineage>
</organism>
<dbReference type="InterPro" id="IPR010987">
    <property type="entry name" value="Glutathione-S-Trfase_C-like"/>
</dbReference>
<evidence type="ECO:0000313" key="2">
    <source>
        <dbReference type="EMBL" id="KAK7736218.1"/>
    </source>
</evidence>
<dbReference type="SUPFAM" id="SSF47616">
    <property type="entry name" value="GST C-terminal domain-like"/>
    <property type="match status" value="1"/>
</dbReference>
<evidence type="ECO:0000259" key="1">
    <source>
        <dbReference type="PROSITE" id="PS50405"/>
    </source>
</evidence>
<comment type="caution">
    <text evidence="2">The sequence shown here is derived from an EMBL/GenBank/DDBJ whole genome shotgun (WGS) entry which is preliminary data.</text>
</comment>
<dbReference type="Gene3D" id="3.40.30.10">
    <property type="entry name" value="Glutaredoxin"/>
    <property type="match status" value="1"/>
</dbReference>
<gene>
    <name evidence="2" type="primary">GTT1</name>
    <name evidence="2" type="ORF">SLS53_007053</name>
</gene>
<keyword evidence="3" id="KW-1185">Reference proteome</keyword>
<dbReference type="SUPFAM" id="SSF52833">
    <property type="entry name" value="Thioredoxin-like"/>
    <property type="match status" value="1"/>
</dbReference>
<dbReference type="AlphaFoldDB" id="A0AAN9YDD1"/>
<evidence type="ECO:0000313" key="3">
    <source>
        <dbReference type="Proteomes" id="UP001320245"/>
    </source>
</evidence>
<dbReference type="PROSITE" id="PS50405">
    <property type="entry name" value="GST_CTER"/>
    <property type="match status" value="1"/>
</dbReference>
<dbReference type="Gene3D" id="1.20.1050.10">
    <property type="match status" value="1"/>
</dbReference>
<sequence>MLAPPELRKVHPLGKSPVVTIQAPGTSEPTVLAESGFIFQYLCDHFGQGSTLVPNKWKDGQEGKLLGETEAWMRYTYLLHYTEVRSNAGATRKLTFSEALKGNQVPFFIRPVSSMLANKVISMFVYPNIKKHLGFLETQLETSGGEFLTGPDFTAADILMSYPLLAGRSAFDGLGEFAKGTAKESFPKVYAYMERLEAQEGWKRAVQKTKDFDGGNFSLVPTPREG</sequence>
<proteinExistence type="predicted"/>
<name>A0AAN9YDD1_9PEZI</name>
<reference evidence="2 3" key="1">
    <citation type="journal article" date="2023" name="PLoS ONE">
        <title>Cytospora paraplurivora sp. nov. isolated from orchards with fruit tree decline syndrome in Ontario, Canada.</title>
        <authorList>
            <person name="Ilyukhin E."/>
            <person name="Nguyen H.D.T."/>
            <person name="Castle A.J."/>
            <person name="Ellouze W."/>
        </authorList>
    </citation>
    <scope>NUCLEOTIDE SEQUENCE [LARGE SCALE GENOMIC DNA]</scope>
    <source>
        <strain evidence="2 3">FDS-564</strain>
    </source>
</reference>
<dbReference type="InterPro" id="IPR004046">
    <property type="entry name" value="GST_C"/>
</dbReference>
<dbReference type="Proteomes" id="UP001320245">
    <property type="component" value="Unassembled WGS sequence"/>
</dbReference>
<protein>
    <submittedName>
        <fullName evidence="2">Bifunctional glutathione transferase/peroxidase</fullName>
    </submittedName>
</protein>
<dbReference type="InterPro" id="IPR036249">
    <property type="entry name" value="Thioredoxin-like_sf"/>
</dbReference>
<feature type="domain" description="GST C-terminal" evidence="1">
    <location>
        <begin position="86"/>
        <end position="217"/>
    </location>
</feature>
<dbReference type="InterPro" id="IPR036282">
    <property type="entry name" value="Glutathione-S-Trfase_C_sf"/>
</dbReference>
<dbReference type="Pfam" id="PF14497">
    <property type="entry name" value="GST_C_3"/>
    <property type="match status" value="1"/>
</dbReference>
<dbReference type="PANTHER" id="PTHR44051:SF9">
    <property type="entry name" value="GLUTATHIONE S-TRANSFERASE 1"/>
    <property type="match status" value="1"/>
</dbReference>
<keyword evidence="2" id="KW-0808">Transferase</keyword>
<dbReference type="EMBL" id="JAJSPL020000034">
    <property type="protein sequence ID" value="KAK7736218.1"/>
    <property type="molecule type" value="Genomic_DNA"/>
</dbReference>
<accession>A0AAN9YDD1</accession>